<sequence>MSCLRLSCRMVSLTSRNTSRMFSVLMAVVKWW</sequence>
<dbReference type="EMBL" id="GBXM01025356">
    <property type="protein sequence ID" value="JAH83221.1"/>
    <property type="molecule type" value="Transcribed_RNA"/>
</dbReference>
<reference evidence="1" key="1">
    <citation type="submission" date="2014-11" db="EMBL/GenBank/DDBJ databases">
        <authorList>
            <person name="Amaro Gonzalez C."/>
        </authorList>
    </citation>
    <scope>NUCLEOTIDE SEQUENCE</scope>
</reference>
<accession>A0A0E9VYR2</accession>
<evidence type="ECO:0000313" key="1">
    <source>
        <dbReference type="EMBL" id="JAH83221.1"/>
    </source>
</evidence>
<proteinExistence type="predicted"/>
<dbReference type="AlphaFoldDB" id="A0A0E9VYR2"/>
<organism evidence="1">
    <name type="scientific">Anguilla anguilla</name>
    <name type="common">European freshwater eel</name>
    <name type="synonym">Muraena anguilla</name>
    <dbReference type="NCBI Taxonomy" id="7936"/>
    <lineage>
        <taxon>Eukaryota</taxon>
        <taxon>Metazoa</taxon>
        <taxon>Chordata</taxon>
        <taxon>Craniata</taxon>
        <taxon>Vertebrata</taxon>
        <taxon>Euteleostomi</taxon>
        <taxon>Actinopterygii</taxon>
        <taxon>Neopterygii</taxon>
        <taxon>Teleostei</taxon>
        <taxon>Anguilliformes</taxon>
        <taxon>Anguillidae</taxon>
        <taxon>Anguilla</taxon>
    </lineage>
</organism>
<reference evidence="1" key="2">
    <citation type="journal article" date="2015" name="Fish Shellfish Immunol.">
        <title>Early steps in the European eel (Anguilla anguilla)-Vibrio vulnificus interaction in the gills: Role of the RtxA13 toxin.</title>
        <authorList>
            <person name="Callol A."/>
            <person name="Pajuelo D."/>
            <person name="Ebbesson L."/>
            <person name="Teles M."/>
            <person name="MacKenzie S."/>
            <person name="Amaro C."/>
        </authorList>
    </citation>
    <scope>NUCLEOTIDE SEQUENCE</scope>
</reference>
<protein>
    <submittedName>
        <fullName evidence="1">Uncharacterized protein</fullName>
    </submittedName>
</protein>
<name>A0A0E9VYR2_ANGAN</name>